<dbReference type="Proteomes" id="UP000076154">
    <property type="component" value="Unassembled WGS sequence"/>
</dbReference>
<reference evidence="4" key="1">
    <citation type="submission" date="2018-04" db="EMBL/GenBank/DDBJ databases">
        <title>Whole genome sequencing of Hypsizygus marmoreus.</title>
        <authorList>
            <person name="Choi I.-G."/>
            <person name="Min B."/>
            <person name="Kim J.-G."/>
            <person name="Kim S."/>
            <person name="Oh Y.-L."/>
            <person name="Kong W.-S."/>
            <person name="Park H."/>
            <person name="Jeong J."/>
            <person name="Song E.-S."/>
        </authorList>
    </citation>
    <scope>NUCLEOTIDE SEQUENCE [LARGE SCALE GENOMIC DNA]</scope>
    <source>
        <strain evidence="4">51987-8</strain>
    </source>
</reference>
<dbReference type="EMBL" id="LUEZ02000122">
    <property type="protein sequence ID" value="RDB16734.1"/>
    <property type="molecule type" value="Genomic_DNA"/>
</dbReference>
<dbReference type="InterPro" id="IPR044528">
    <property type="entry name" value="POD-like_MBL-fold"/>
</dbReference>
<dbReference type="GO" id="GO:0050313">
    <property type="term" value="F:sulfur dioxygenase activity"/>
    <property type="evidence" value="ECO:0007669"/>
    <property type="project" value="InterPro"/>
</dbReference>
<dbReference type="InterPro" id="IPR001279">
    <property type="entry name" value="Metallo-B-lactamas"/>
</dbReference>
<keyword evidence="5" id="KW-1185">Reference proteome</keyword>
<dbReference type="GO" id="GO:0016787">
    <property type="term" value="F:hydrolase activity"/>
    <property type="evidence" value="ECO:0007669"/>
    <property type="project" value="UniProtKB-KW"/>
</dbReference>
<feature type="signal peptide" evidence="2">
    <location>
        <begin position="1"/>
        <end position="23"/>
    </location>
</feature>
<dbReference type="InParanoid" id="A0A369JBC4"/>
<protein>
    <submittedName>
        <fullName evidence="4">Beta-lactamase hydrolase-like protein</fullName>
    </submittedName>
</protein>
<organism evidence="4 5">
    <name type="scientific">Hypsizygus marmoreus</name>
    <name type="common">White beech mushroom</name>
    <name type="synonym">Agaricus marmoreus</name>
    <dbReference type="NCBI Taxonomy" id="39966"/>
    <lineage>
        <taxon>Eukaryota</taxon>
        <taxon>Fungi</taxon>
        <taxon>Dikarya</taxon>
        <taxon>Basidiomycota</taxon>
        <taxon>Agaricomycotina</taxon>
        <taxon>Agaricomycetes</taxon>
        <taxon>Agaricomycetidae</taxon>
        <taxon>Agaricales</taxon>
        <taxon>Tricholomatineae</taxon>
        <taxon>Lyophyllaceae</taxon>
        <taxon>Hypsizygus</taxon>
    </lineage>
</organism>
<dbReference type="InterPro" id="IPR051682">
    <property type="entry name" value="Mito_Persulfide_Diox"/>
</dbReference>
<gene>
    <name evidence="4" type="primary">blh</name>
    <name evidence="4" type="ORF">Hypma_002579</name>
</gene>
<feature type="domain" description="Metallo-beta-lactamase" evidence="3">
    <location>
        <begin position="76"/>
        <end position="266"/>
    </location>
</feature>
<keyword evidence="1" id="KW-0479">Metal-binding</keyword>
<evidence type="ECO:0000256" key="1">
    <source>
        <dbReference type="ARBA" id="ARBA00022723"/>
    </source>
</evidence>
<dbReference type="PANTHER" id="PTHR43084:SF1">
    <property type="entry name" value="PERSULFIDE DIOXYGENASE ETHE1, MITOCHONDRIAL"/>
    <property type="match status" value="1"/>
</dbReference>
<dbReference type="AlphaFoldDB" id="A0A369JBC4"/>
<proteinExistence type="predicted"/>
<evidence type="ECO:0000259" key="3">
    <source>
        <dbReference type="SMART" id="SM00849"/>
    </source>
</evidence>
<feature type="chain" id="PRO_5017041782" evidence="2">
    <location>
        <begin position="24"/>
        <end position="345"/>
    </location>
</feature>
<dbReference type="OrthoDB" id="449487at2759"/>
<keyword evidence="2" id="KW-0732">Signal</keyword>
<dbReference type="SMART" id="SM00849">
    <property type="entry name" value="Lactamase_B"/>
    <property type="match status" value="1"/>
</dbReference>
<dbReference type="GO" id="GO:0046872">
    <property type="term" value="F:metal ion binding"/>
    <property type="evidence" value="ECO:0007669"/>
    <property type="project" value="UniProtKB-KW"/>
</dbReference>
<dbReference type="GO" id="GO:0006749">
    <property type="term" value="P:glutathione metabolic process"/>
    <property type="evidence" value="ECO:0007669"/>
    <property type="project" value="InterPro"/>
</dbReference>
<accession>A0A369JBC4</accession>
<dbReference type="STRING" id="39966.A0A369JBC4"/>
<dbReference type="InterPro" id="IPR036866">
    <property type="entry name" value="RibonucZ/Hydroxyglut_hydro"/>
</dbReference>
<dbReference type="Pfam" id="PF00753">
    <property type="entry name" value="Lactamase_B"/>
    <property type="match status" value="1"/>
</dbReference>
<evidence type="ECO:0000313" key="5">
    <source>
        <dbReference type="Proteomes" id="UP000076154"/>
    </source>
</evidence>
<evidence type="ECO:0000256" key="2">
    <source>
        <dbReference type="SAM" id="SignalP"/>
    </source>
</evidence>
<dbReference type="GO" id="GO:0070813">
    <property type="term" value="P:hydrogen sulfide metabolic process"/>
    <property type="evidence" value="ECO:0007669"/>
    <property type="project" value="TreeGrafter"/>
</dbReference>
<dbReference type="CDD" id="cd07724">
    <property type="entry name" value="POD-like_MBL-fold"/>
    <property type="match status" value="1"/>
</dbReference>
<name>A0A369JBC4_HYPMA</name>
<dbReference type="SUPFAM" id="SSF56281">
    <property type="entry name" value="Metallo-hydrolase/oxidoreductase"/>
    <property type="match status" value="1"/>
</dbReference>
<comment type="caution">
    <text evidence="4">The sequence shown here is derived from an EMBL/GenBank/DDBJ whole genome shotgun (WGS) entry which is preliminary data.</text>
</comment>
<evidence type="ECO:0000313" key="4">
    <source>
        <dbReference type="EMBL" id="RDB16734.1"/>
    </source>
</evidence>
<dbReference type="PANTHER" id="PTHR43084">
    <property type="entry name" value="PERSULFIDE DIOXYGENASE ETHE1"/>
    <property type="match status" value="1"/>
</dbReference>
<dbReference type="Gene3D" id="3.60.15.10">
    <property type="entry name" value="Ribonuclease Z/Hydroxyacylglutathione hydrolase-like"/>
    <property type="match status" value="1"/>
</dbReference>
<sequence>MSPPISTLLFKRLLISLSAPSQCARRSVLCSRPTLPIRTNRNFATMTTLPGPDCRDHFRTFIETPEIYSFFEKQTSTWQYVVADPASMEAAIIDPVLDFDNVTGAVSTKTADCILDFISKKELKVARILETHAHADHLTAAQYLKEKLPGDVPLCIGKRITQVQKSFGLKYGMDPATLENAFDIYLEDDEEFKLGEISCKVMHLPGHTPDHVGYLLGKSVFTGDSIFLPDVGSARADFPGGSAKILYSSMQRLLSLPGDYKIFVGHDYPPEGREPVCVATVEEQKTMNKHGKMDIDESSFIKLREERDATLGAPRLLHPSLQVNIRAGKVPPLDADGQNPLKKHT</sequence>